<evidence type="ECO:0000313" key="1">
    <source>
        <dbReference type="EMBL" id="AZS12423.1"/>
    </source>
</evidence>
<accession>A0A3S9UQ61</accession>
<proteinExistence type="predicted"/>
<evidence type="ECO:0000313" key="2">
    <source>
        <dbReference type="Proteomes" id="UP000287804"/>
    </source>
</evidence>
<reference evidence="1 2" key="1">
    <citation type="submission" date="2018-12" db="EMBL/GenBank/DDBJ databases">
        <authorList>
            <person name="Aull H.G."/>
            <person name="Zack K."/>
            <person name="Garlena R.A."/>
            <person name="Russell D.A."/>
            <person name="Pope W.H."/>
            <person name="Jacobs-Sera D."/>
            <person name="Hatfull G.F."/>
        </authorList>
    </citation>
    <scope>NUCLEOTIDE SEQUENCE [LARGE SCALE GENOMIC DNA]</scope>
</reference>
<gene>
    <name evidence="1" type="primary">50</name>
    <name evidence="1" type="ORF">SEA_HEADNERD_50</name>
</gene>
<protein>
    <submittedName>
        <fullName evidence="1">Uncharacterized protein</fullName>
    </submittedName>
</protein>
<dbReference type="EMBL" id="MK279907">
    <property type="protein sequence ID" value="AZS12423.1"/>
    <property type="molecule type" value="Genomic_DNA"/>
</dbReference>
<organism evidence="1 2">
    <name type="scientific">Arthrobacter phage HeadNerd</name>
    <dbReference type="NCBI Taxonomy" id="2499004"/>
    <lineage>
        <taxon>Viruses</taxon>
        <taxon>Duplodnaviria</taxon>
        <taxon>Heunggongvirae</taxon>
        <taxon>Uroviricota</taxon>
        <taxon>Caudoviricetes</taxon>
        <taxon>Korravirus</taxon>
        <taxon>Korravirus bennie</taxon>
    </lineage>
</organism>
<dbReference type="Proteomes" id="UP000287804">
    <property type="component" value="Segment"/>
</dbReference>
<name>A0A3S9UQ61_9CAUD</name>
<sequence length="84" mass="9419">MISNETFTAVATEMHRISADLEDLQPGLSLTGEIFLDLAAKRVWFRVWNEEPNTTHWVAWVPEKAAPGENLVAVDDTSEALMFS</sequence>